<feature type="domain" description="Phospholipase/carboxylesterase/thioesterase" evidence="3">
    <location>
        <begin position="4"/>
        <end position="198"/>
    </location>
</feature>
<name>A0A6A7Y0A4_9HYPH</name>
<dbReference type="Pfam" id="PF02230">
    <property type="entry name" value="Abhydrolase_2"/>
    <property type="match status" value="1"/>
</dbReference>
<dbReference type="PANTHER" id="PTHR10655:SF17">
    <property type="entry name" value="LYSOPHOSPHOLIPASE-LIKE PROTEIN 1"/>
    <property type="match status" value="1"/>
</dbReference>
<dbReference type="RefSeq" id="WP_153478950.1">
    <property type="nucleotide sequence ID" value="NZ_VWNA01000001.1"/>
</dbReference>
<dbReference type="SUPFAM" id="SSF53474">
    <property type="entry name" value="alpha/beta-Hydrolases"/>
    <property type="match status" value="1"/>
</dbReference>
<evidence type="ECO:0000313" key="4">
    <source>
        <dbReference type="EMBL" id="MQT11817.1"/>
    </source>
</evidence>
<keyword evidence="2" id="KW-0378">Hydrolase</keyword>
<accession>A0A6A7Y0A4</accession>
<proteinExistence type="inferred from homology"/>
<evidence type="ECO:0000259" key="3">
    <source>
        <dbReference type="Pfam" id="PF02230"/>
    </source>
</evidence>
<dbReference type="AlphaFoldDB" id="A0A6A7Y0A4"/>
<protein>
    <submittedName>
        <fullName evidence="4">Prolyl oligopeptidase family serine peptidase</fullName>
    </submittedName>
</protein>
<dbReference type="InterPro" id="IPR050565">
    <property type="entry name" value="LYPA1-2/EST-like"/>
</dbReference>
<gene>
    <name evidence="4" type="ORF">F0357_03825</name>
</gene>
<organism evidence="4 5">
    <name type="scientific">Segnochrobactrum spirostomi</name>
    <dbReference type="NCBI Taxonomy" id="2608987"/>
    <lineage>
        <taxon>Bacteria</taxon>
        <taxon>Pseudomonadati</taxon>
        <taxon>Pseudomonadota</taxon>
        <taxon>Alphaproteobacteria</taxon>
        <taxon>Hyphomicrobiales</taxon>
        <taxon>Segnochrobactraceae</taxon>
        <taxon>Segnochrobactrum</taxon>
    </lineage>
</organism>
<dbReference type="InterPro" id="IPR029058">
    <property type="entry name" value="AB_hydrolase_fold"/>
</dbReference>
<dbReference type="Proteomes" id="UP000332515">
    <property type="component" value="Unassembled WGS sequence"/>
</dbReference>
<keyword evidence="5" id="KW-1185">Reference proteome</keyword>
<comment type="similarity">
    <text evidence="1">Belongs to the AB hydrolase superfamily. AB hydrolase 2 family.</text>
</comment>
<evidence type="ECO:0000256" key="1">
    <source>
        <dbReference type="ARBA" id="ARBA00006499"/>
    </source>
</evidence>
<comment type="caution">
    <text evidence="4">The sequence shown here is derived from an EMBL/GenBank/DDBJ whole genome shotgun (WGS) entry which is preliminary data.</text>
</comment>
<dbReference type="InterPro" id="IPR003140">
    <property type="entry name" value="PLipase/COase/thioEstase"/>
</dbReference>
<dbReference type="PANTHER" id="PTHR10655">
    <property type="entry name" value="LYSOPHOSPHOLIPASE-RELATED"/>
    <property type="match status" value="1"/>
</dbReference>
<evidence type="ECO:0000256" key="2">
    <source>
        <dbReference type="ARBA" id="ARBA00022801"/>
    </source>
</evidence>
<sequence length="202" mass="20685">MSSSSLVIFLHGVGANGADLAPLGEHWRSLLPAAAFEAPDAPFAFDQGGRGRQWFSIAGVNAGNRGDRIRTARGAFDTVVSGLIAAHGLSERLDRVAFVGFSQGSIMALDALATGRWPVAAIVAFAGRLATPEPLAPSPATRTLLIHGTADPVIPAEESQVAEAALKAAGADVSLSLQPNVGHTIGMEGAALAAGFLSRVLR</sequence>
<evidence type="ECO:0000313" key="5">
    <source>
        <dbReference type="Proteomes" id="UP000332515"/>
    </source>
</evidence>
<dbReference type="GO" id="GO:0016787">
    <property type="term" value="F:hydrolase activity"/>
    <property type="evidence" value="ECO:0007669"/>
    <property type="project" value="UniProtKB-KW"/>
</dbReference>
<dbReference type="EMBL" id="VWNA01000001">
    <property type="protein sequence ID" value="MQT11817.1"/>
    <property type="molecule type" value="Genomic_DNA"/>
</dbReference>
<dbReference type="Gene3D" id="3.40.50.1820">
    <property type="entry name" value="alpha/beta hydrolase"/>
    <property type="match status" value="1"/>
</dbReference>
<reference evidence="4 5" key="1">
    <citation type="submission" date="2019-09" db="EMBL/GenBank/DDBJ databases">
        <title>Segnochrobactrum spirostomi gen. nov., sp. nov., isolated from the ciliate Spirostomum cf. yagiui and description of a novel family, Segnochrobactraceae fam. nov. within the order Rhizobiales of the class Alphaproteobacteria.</title>
        <authorList>
            <person name="Akter S."/>
            <person name="Shazib S.U.A."/>
            <person name="Shin M.K."/>
        </authorList>
    </citation>
    <scope>NUCLEOTIDE SEQUENCE [LARGE SCALE GENOMIC DNA]</scope>
    <source>
        <strain evidence="4 5">Sp-1</strain>
    </source>
</reference>